<keyword evidence="3" id="KW-1185">Reference proteome</keyword>
<feature type="region of interest" description="Disordered" evidence="1">
    <location>
        <begin position="196"/>
        <end position="259"/>
    </location>
</feature>
<protein>
    <submittedName>
        <fullName evidence="2">Uncharacterized protein</fullName>
    </submittedName>
</protein>
<feature type="region of interest" description="Disordered" evidence="1">
    <location>
        <begin position="275"/>
        <end position="312"/>
    </location>
</feature>
<proteinExistence type="predicted"/>
<comment type="caution">
    <text evidence="2">The sequence shown here is derived from an EMBL/GenBank/DDBJ whole genome shotgun (WGS) entry which is preliminary data.</text>
</comment>
<reference evidence="2 3" key="1">
    <citation type="journal article" date="2012" name="Genome Biol.">
        <title>Genome and low-iron response of an oceanic diatom adapted to chronic iron limitation.</title>
        <authorList>
            <person name="Lommer M."/>
            <person name="Specht M."/>
            <person name="Roy A.S."/>
            <person name="Kraemer L."/>
            <person name="Andreson R."/>
            <person name="Gutowska M.A."/>
            <person name="Wolf J."/>
            <person name="Bergner S.V."/>
            <person name="Schilhabel M.B."/>
            <person name="Klostermeier U.C."/>
            <person name="Beiko R.G."/>
            <person name="Rosenstiel P."/>
            <person name="Hippler M."/>
            <person name="Laroche J."/>
        </authorList>
    </citation>
    <scope>NUCLEOTIDE SEQUENCE [LARGE SCALE GENOMIC DNA]</scope>
    <source>
        <strain evidence="2 3">CCMP1005</strain>
    </source>
</reference>
<feature type="region of interest" description="Disordered" evidence="1">
    <location>
        <begin position="1"/>
        <end position="166"/>
    </location>
</feature>
<feature type="compositionally biased region" description="Basic and acidic residues" evidence="1">
    <location>
        <begin position="275"/>
        <end position="291"/>
    </location>
</feature>
<accession>K0S8F8</accession>
<feature type="compositionally biased region" description="Basic and acidic residues" evidence="1">
    <location>
        <begin position="24"/>
        <end position="39"/>
    </location>
</feature>
<feature type="region of interest" description="Disordered" evidence="1">
    <location>
        <begin position="371"/>
        <end position="396"/>
    </location>
</feature>
<feature type="compositionally biased region" description="Basic and acidic residues" evidence="1">
    <location>
        <begin position="236"/>
        <end position="245"/>
    </location>
</feature>
<evidence type="ECO:0000313" key="3">
    <source>
        <dbReference type="Proteomes" id="UP000266841"/>
    </source>
</evidence>
<gene>
    <name evidence="2" type="ORF">THAOC_17895</name>
</gene>
<feature type="compositionally biased region" description="Basic and acidic residues" evidence="1">
    <location>
        <begin position="373"/>
        <end position="383"/>
    </location>
</feature>
<dbReference type="AlphaFoldDB" id="K0S8F8"/>
<feature type="compositionally biased region" description="Acidic residues" evidence="1">
    <location>
        <begin position="14"/>
        <end position="23"/>
    </location>
</feature>
<feature type="compositionally biased region" description="Low complexity" evidence="1">
    <location>
        <begin position="133"/>
        <end position="166"/>
    </location>
</feature>
<feature type="non-terminal residue" evidence="2">
    <location>
        <position position="417"/>
    </location>
</feature>
<feature type="compositionally biased region" description="Basic residues" evidence="1">
    <location>
        <begin position="213"/>
        <end position="235"/>
    </location>
</feature>
<sequence length="417" mass="45243">MGKAGEAMYSQLGVDEDDADAEDLMAREPYRDEPYRDDPSASQAGGGGGNNERISTRYRDVEASIFDWEDMDTSRRGGRATAAPSTMRAGGGSPAGTATSTTADWRSTSPRRGATWTTAREEGTAGRGGMGAAGNCSGGSSTRPPPTTKSTTTRTSTASSSAGAWADTARTTATAASGGVLLLPQAKVRERQVRHLERAGPDESVLLPPGGRVARRPHRGVRPRRLRGGTHGRRREQRDPHERRGVVGVGPGGEEEGRGVRQGALPLELYAHAHAPEGREGQEGLRQEGRSGRPATVRVRADDPVGAPVDQPEGLRELRGAIRRRTRGEEQVPQPVPRTVLLLRKGPRGGVVRRGGSQLLLRVRRVRERHRRLRDEQRPDRQARPGGTPRRGRRVVPRGRVLDVQHRDARRHTRLHG</sequence>
<dbReference type="EMBL" id="AGNL01019779">
    <property type="protein sequence ID" value="EJK61590.1"/>
    <property type="molecule type" value="Genomic_DNA"/>
</dbReference>
<name>K0S8F8_THAOC</name>
<dbReference type="Proteomes" id="UP000266841">
    <property type="component" value="Unassembled WGS sequence"/>
</dbReference>
<evidence type="ECO:0000256" key="1">
    <source>
        <dbReference type="SAM" id="MobiDB-lite"/>
    </source>
</evidence>
<evidence type="ECO:0000313" key="2">
    <source>
        <dbReference type="EMBL" id="EJK61590.1"/>
    </source>
</evidence>
<organism evidence="2 3">
    <name type="scientific">Thalassiosira oceanica</name>
    <name type="common">Marine diatom</name>
    <dbReference type="NCBI Taxonomy" id="159749"/>
    <lineage>
        <taxon>Eukaryota</taxon>
        <taxon>Sar</taxon>
        <taxon>Stramenopiles</taxon>
        <taxon>Ochrophyta</taxon>
        <taxon>Bacillariophyta</taxon>
        <taxon>Coscinodiscophyceae</taxon>
        <taxon>Thalassiosirophycidae</taxon>
        <taxon>Thalassiosirales</taxon>
        <taxon>Thalassiosiraceae</taxon>
        <taxon>Thalassiosira</taxon>
    </lineage>
</organism>